<dbReference type="Proteomes" id="UP000298642">
    <property type="component" value="Chromosome"/>
</dbReference>
<evidence type="ECO:0000256" key="1">
    <source>
        <dbReference type="ARBA" id="ARBA00022962"/>
    </source>
</evidence>
<dbReference type="AlphaFoldDB" id="A0A4D7AP84"/>
<dbReference type="EMBL" id="CP034413">
    <property type="protein sequence ID" value="QCI59458.1"/>
    <property type="molecule type" value="Genomic_DNA"/>
</dbReference>
<evidence type="ECO:0000313" key="4">
    <source>
        <dbReference type="Proteomes" id="UP000298642"/>
    </source>
</evidence>
<organism evidence="3 4">
    <name type="scientific">Dysosmobacter welbionis</name>
    <dbReference type="NCBI Taxonomy" id="2093857"/>
    <lineage>
        <taxon>Bacteria</taxon>
        <taxon>Bacillati</taxon>
        <taxon>Bacillota</taxon>
        <taxon>Clostridia</taxon>
        <taxon>Eubacteriales</taxon>
        <taxon>Oscillospiraceae</taxon>
        <taxon>Dysosmobacter</taxon>
    </lineage>
</organism>
<proteinExistence type="predicted"/>
<evidence type="ECO:0000313" key="3">
    <source>
        <dbReference type="EMBL" id="QCI59458.1"/>
    </source>
</evidence>
<keyword evidence="1" id="KW-0315">Glutamine amidotransferase</keyword>
<dbReference type="Pfam" id="PF07685">
    <property type="entry name" value="GATase_3"/>
    <property type="match status" value="1"/>
</dbReference>
<keyword evidence="4" id="KW-1185">Reference proteome</keyword>
<dbReference type="InterPro" id="IPR011698">
    <property type="entry name" value="GATase_3"/>
</dbReference>
<feature type="domain" description="CobB/CobQ-like glutamine amidotransferase" evidence="2">
    <location>
        <begin position="4"/>
        <end position="193"/>
    </location>
</feature>
<reference evidence="4" key="1">
    <citation type="submission" date="2018-12" db="EMBL/GenBank/DDBJ databases">
        <title>Dusodibacter welbiota gen. nov., sp. nov., isolated from human faeces and emended description of the Oscillibacter genus.</title>
        <authorList>
            <person name="Le Roy T."/>
            <person name="Van der Smissen P."/>
            <person name="Delzenne N."/>
            <person name="Muccioli G."/>
            <person name="Collet J.F."/>
            <person name="Cani P.D."/>
        </authorList>
    </citation>
    <scope>NUCLEOTIDE SEQUENCE [LARGE SCALE GENOMIC DNA]</scope>
    <source>
        <strain evidence="4">J115</strain>
    </source>
</reference>
<dbReference type="RefSeq" id="WP_136891283.1">
    <property type="nucleotide sequence ID" value="NZ_CP034413.3"/>
</dbReference>
<gene>
    <name evidence="3" type="ORF">EIO64_09740</name>
</gene>
<dbReference type="GO" id="GO:0003824">
    <property type="term" value="F:catalytic activity"/>
    <property type="evidence" value="ECO:0007669"/>
    <property type="project" value="InterPro"/>
</dbReference>
<evidence type="ECO:0000259" key="2">
    <source>
        <dbReference type="Pfam" id="PF07685"/>
    </source>
</evidence>
<accession>A0A4D7AP84</accession>
<sequence>MELKIIHFYPDLMSLYGSYANVSVLRRYLEALGCAVTVQAVIPGEGADITGADFLFMGAGTERAQRFAAEDFARYGAAVKAAAEDGTAMLFAGTAMELLGASVTDRDGDTYPGIGLASFTTVQGKRRIVGDVYGVTALFPEAVVGFMNKCGQIRGVEAPLLTGLSLGFGNEAEKGPEGFHWKNVFASELTGPVLVKNPRLLEAVADAICTRRGISLPEERPSFPYAEAGYAITAEQLKLRAEARQ</sequence>
<name>A0A4D7AP84_9FIRM</name>
<protein>
    <recommendedName>
        <fullName evidence="2">CobB/CobQ-like glutamine amidotransferase domain-containing protein</fullName>
    </recommendedName>
</protein>
<dbReference type="KEGG" id="obj:EIO64_09740"/>